<proteinExistence type="predicted"/>
<protein>
    <submittedName>
        <fullName evidence="2">Type II secretion system protein GspN</fullName>
    </submittedName>
</protein>
<keyword evidence="1" id="KW-1133">Transmembrane helix</keyword>
<dbReference type="InterPro" id="IPR030925">
    <property type="entry name" value="T2SS_GspN_Lepto"/>
</dbReference>
<sequence>MNIRRKWLLYAIYTILISGFFFYYLFPADDIKQYIVSGFQNARPDYTLKIGTLAPSLPPGLTLWPVSVEKDGRLLIRTDRVRVTPKLLSLSGETPSTGFRARAYGGTIEGQATVALPGKKGEYPPQITVDAKLSEINLQTVDAIRTLSPHRIGGRLGGHILYRGDGPSGVAEAELTLAGGEVTSEILKLAGLDALTFKTVESQLVLHNNRDLQIKSMTLKGNQVSGELSGTITFREPVEKSRLSLKGTLRPHPELFAKLGGMASLFLKNRKGSEFPFLLSGTLGEPQFSLQ</sequence>
<dbReference type="EMBL" id="BEXT01000001">
    <property type="protein sequence ID" value="GBC64059.1"/>
    <property type="molecule type" value="Genomic_DNA"/>
</dbReference>
<dbReference type="RefSeq" id="WP_124331064.1">
    <property type="nucleotide sequence ID" value="NZ_BEXT01000001.1"/>
</dbReference>
<name>A0A401G492_9BACT</name>
<reference evidence="3" key="2">
    <citation type="submission" date="2019-01" db="EMBL/GenBank/DDBJ databases">
        <title>Genome sequence of Desulfonema ishimotonii strain Tokyo 01.</title>
        <authorList>
            <person name="Fukui M."/>
        </authorList>
    </citation>
    <scope>NUCLEOTIDE SEQUENCE [LARGE SCALE GENOMIC DNA]</scope>
    <source>
        <strain evidence="3">Tokyo 01</strain>
    </source>
</reference>
<gene>
    <name evidence="2" type="ORF">DENIS_5060</name>
</gene>
<keyword evidence="3" id="KW-1185">Reference proteome</keyword>
<evidence type="ECO:0000313" key="2">
    <source>
        <dbReference type="EMBL" id="GBC64059.1"/>
    </source>
</evidence>
<dbReference type="Proteomes" id="UP000288096">
    <property type="component" value="Unassembled WGS sequence"/>
</dbReference>
<feature type="transmembrane region" description="Helical" evidence="1">
    <location>
        <begin position="7"/>
        <end position="26"/>
    </location>
</feature>
<keyword evidence="1" id="KW-0812">Transmembrane</keyword>
<organism evidence="2 3">
    <name type="scientific">Desulfonema ishimotonii</name>
    <dbReference type="NCBI Taxonomy" id="45657"/>
    <lineage>
        <taxon>Bacteria</taxon>
        <taxon>Pseudomonadati</taxon>
        <taxon>Thermodesulfobacteriota</taxon>
        <taxon>Desulfobacteria</taxon>
        <taxon>Desulfobacterales</taxon>
        <taxon>Desulfococcaceae</taxon>
        <taxon>Desulfonema</taxon>
    </lineage>
</organism>
<reference evidence="3" key="1">
    <citation type="submission" date="2017-11" db="EMBL/GenBank/DDBJ databases">
        <authorList>
            <person name="Watanabe M."/>
            <person name="Kojima H."/>
        </authorList>
    </citation>
    <scope>NUCLEOTIDE SEQUENCE [LARGE SCALE GENOMIC DNA]</scope>
    <source>
        <strain evidence="3">Tokyo 01</strain>
    </source>
</reference>
<comment type="caution">
    <text evidence="2">The sequence shown here is derived from an EMBL/GenBank/DDBJ whole genome shotgun (WGS) entry which is preliminary data.</text>
</comment>
<dbReference type="OrthoDB" id="5422058at2"/>
<keyword evidence="1" id="KW-0472">Membrane</keyword>
<dbReference type="NCBIfam" id="TIGR04411">
    <property type="entry name" value="T2SS_GspN_Lepto"/>
    <property type="match status" value="1"/>
</dbReference>
<dbReference type="AlphaFoldDB" id="A0A401G492"/>
<evidence type="ECO:0000256" key="1">
    <source>
        <dbReference type="SAM" id="Phobius"/>
    </source>
</evidence>
<accession>A0A401G492</accession>
<evidence type="ECO:0000313" key="3">
    <source>
        <dbReference type="Proteomes" id="UP000288096"/>
    </source>
</evidence>